<evidence type="ECO:0000313" key="2">
    <source>
        <dbReference type="Proteomes" id="UP000800035"/>
    </source>
</evidence>
<organism evidence="1 2">
    <name type="scientific">Byssothecium circinans</name>
    <dbReference type="NCBI Taxonomy" id="147558"/>
    <lineage>
        <taxon>Eukaryota</taxon>
        <taxon>Fungi</taxon>
        <taxon>Dikarya</taxon>
        <taxon>Ascomycota</taxon>
        <taxon>Pezizomycotina</taxon>
        <taxon>Dothideomycetes</taxon>
        <taxon>Pleosporomycetidae</taxon>
        <taxon>Pleosporales</taxon>
        <taxon>Massarineae</taxon>
        <taxon>Massarinaceae</taxon>
        <taxon>Byssothecium</taxon>
    </lineage>
</organism>
<name>A0A6A5TA30_9PLEO</name>
<accession>A0A6A5TA30</accession>
<gene>
    <name evidence="1" type="ORF">CC80DRAFT_497439</name>
</gene>
<dbReference type="Proteomes" id="UP000800035">
    <property type="component" value="Unassembled WGS sequence"/>
</dbReference>
<protein>
    <submittedName>
        <fullName evidence="1">Uncharacterized protein</fullName>
    </submittedName>
</protein>
<dbReference type="EMBL" id="ML977036">
    <property type="protein sequence ID" value="KAF1949553.1"/>
    <property type="molecule type" value="Genomic_DNA"/>
</dbReference>
<dbReference type="OrthoDB" id="5423696at2759"/>
<keyword evidence="2" id="KW-1185">Reference proteome</keyword>
<proteinExistence type="predicted"/>
<dbReference type="AlphaFoldDB" id="A0A6A5TA30"/>
<evidence type="ECO:0000313" key="1">
    <source>
        <dbReference type="EMBL" id="KAF1949553.1"/>
    </source>
</evidence>
<sequence length="765" mass="86021">MALAFNVQRAGPLAQVSIGPGELMVAYQLATGVYGWWKARERTESLVHLLESHQCSLSAPSSFNHTAYVRARVEHGKMTGIVVQDNAVRCVPLPKASTALPNDRGQACLRAITAAILCLYETEATTAILREIIPFALIQRELEDLGVSFDDGPLLPALREWVRSVAVEEDCDATRGYLLQQVAAKEHKLSGIPFEDVLNSNLKEQTGEIPFVIGVLKWCLTPSPQRKQTTYGTRSIRAWSMASILGSLGFEIVAAKYIAHSQPHFGSSTIPEVYIVACADIATDYLACTVHIGEAIPSVRPAVTPISGIPVLAFRRFTGQPYKLDVTMFQEAFASSFKKARTKYQEFLNDAPDDRINRLRRNELAPFHTQLWEIFMEPPGWEHDCDLLHFSSIGDHVPCLGNQADWNPDLIASFLRGEVSEERETSNWIQGNYNCNMLKAIILGTLYGMVSCFISLPRDEEIYHQDVFFLPFLASRAFLQTFCERVVKDCIETIRPLITLSILFFSLSNWKFPEMGDIASQRRGILLGVHIGGLTLLSESLVQLEVGGELYDRRYRLLRGKPLNIPTDEGGIIRAYIDRGYDSNATNIESEKKPLLKTLGTSENLKNGSTLRLDPEPFWKMDPQLVVWKIRRNGLPIATVNLWTLSKTWKRYKSCRCGQYCRSATIPSNSEEQWRQISMEELISVAPRGLKPDAWPARFLVDASTDKATTAVALAVLRDFLYVEVVWDCFQCALQELTNKESVDTKRKQSSVLLIAWTFHHRQPA</sequence>
<reference evidence="1" key="1">
    <citation type="journal article" date="2020" name="Stud. Mycol.">
        <title>101 Dothideomycetes genomes: a test case for predicting lifestyles and emergence of pathogens.</title>
        <authorList>
            <person name="Haridas S."/>
            <person name="Albert R."/>
            <person name="Binder M."/>
            <person name="Bloem J."/>
            <person name="Labutti K."/>
            <person name="Salamov A."/>
            <person name="Andreopoulos B."/>
            <person name="Baker S."/>
            <person name="Barry K."/>
            <person name="Bills G."/>
            <person name="Bluhm B."/>
            <person name="Cannon C."/>
            <person name="Castanera R."/>
            <person name="Culley D."/>
            <person name="Daum C."/>
            <person name="Ezra D."/>
            <person name="Gonzalez J."/>
            <person name="Henrissat B."/>
            <person name="Kuo A."/>
            <person name="Liang C."/>
            <person name="Lipzen A."/>
            <person name="Lutzoni F."/>
            <person name="Magnuson J."/>
            <person name="Mondo S."/>
            <person name="Nolan M."/>
            <person name="Ohm R."/>
            <person name="Pangilinan J."/>
            <person name="Park H.-J."/>
            <person name="Ramirez L."/>
            <person name="Alfaro M."/>
            <person name="Sun H."/>
            <person name="Tritt A."/>
            <person name="Yoshinaga Y."/>
            <person name="Zwiers L.-H."/>
            <person name="Turgeon B."/>
            <person name="Goodwin S."/>
            <person name="Spatafora J."/>
            <person name="Crous P."/>
            <person name="Grigoriev I."/>
        </authorList>
    </citation>
    <scope>NUCLEOTIDE SEQUENCE</scope>
    <source>
        <strain evidence="1">CBS 675.92</strain>
    </source>
</reference>